<protein>
    <recommendedName>
        <fullName evidence="4">threonine-phosphate decarboxylase</fullName>
        <ecNumber evidence="4">4.1.1.81</ecNumber>
    </recommendedName>
    <alternativeName>
        <fullName evidence="8">L-threonine-O-3-phosphate decarboxylase</fullName>
    </alternativeName>
</protein>
<dbReference type="NCBIfam" id="TIGR01140">
    <property type="entry name" value="L_thr_O3P_dcar"/>
    <property type="match status" value="1"/>
</dbReference>
<dbReference type="PANTHER" id="PTHR42885:SF1">
    <property type="entry name" value="THREONINE-PHOSPHATE DECARBOXYLASE"/>
    <property type="match status" value="1"/>
</dbReference>
<reference evidence="11 12" key="1">
    <citation type="submission" date="2020-04" db="EMBL/GenBank/DDBJ databases">
        <title>Ferrimonas sp. S7 isolated from sea water.</title>
        <authorList>
            <person name="Bae S.S."/>
            <person name="Baek K."/>
        </authorList>
    </citation>
    <scope>NUCLEOTIDE SEQUENCE [LARGE SCALE GENOMIC DNA]</scope>
    <source>
        <strain evidence="11 12">S7</strain>
    </source>
</reference>
<evidence type="ECO:0000313" key="12">
    <source>
        <dbReference type="Proteomes" id="UP000501602"/>
    </source>
</evidence>
<evidence type="ECO:0000256" key="7">
    <source>
        <dbReference type="ARBA" id="ARBA00023239"/>
    </source>
</evidence>
<dbReference type="InterPro" id="IPR005860">
    <property type="entry name" value="CobD"/>
</dbReference>
<evidence type="ECO:0000259" key="10">
    <source>
        <dbReference type="Pfam" id="PF00155"/>
    </source>
</evidence>
<keyword evidence="7 11" id="KW-0456">Lyase</keyword>
<comment type="catalytic activity">
    <reaction evidence="9">
        <text>O-phospho-L-threonine + H(+) = (R)-1-aminopropan-2-yl phosphate + CO2</text>
        <dbReference type="Rhea" id="RHEA:11492"/>
        <dbReference type="ChEBI" id="CHEBI:15378"/>
        <dbReference type="ChEBI" id="CHEBI:16526"/>
        <dbReference type="ChEBI" id="CHEBI:58563"/>
        <dbReference type="ChEBI" id="CHEBI:58675"/>
        <dbReference type="EC" id="4.1.1.81"/>
    </reaction>
</comment>
<evidence type="ECO:0000256" key="5">
    <source>
        <dbReference type="ARBA" id="ARBA00022573"/>
    </source>
</evidence>
<evidence type="ECO:0000256" key="9">
    <source>
        <dbReference type="ARBA" id="ARBA00048531"/>
    </source>
</evidence>
<accession>A0A6H1UDL5</accession>
<comment type="function">
    <text evidence="2">Decarboxylates L-threonine-O-3-phosphate to yield (R)-1-amino-2-propanol O-2-phosphate, the precursor for the linkage between the nucleotide loop and the corrin ring in cobalamin.</text>
</comment>
<dbReference type="InterPro" id="IPR004839">
    <property type="entry name" value="Aminotransferase_I/II_large"/>
</dbReference>
<keyword evidence="12" id="KW-1185">Reference proteome</keyword>
<dbReference type="RefSeq" id="WP_168659566.1">
    <property type="nucleotide sequence ID" value="NZ_CP051180.1"/>
</dbReference>
<evidence type="ECO:0000256" key="2">
    <source>
        <dbReference type="ARBA" id="ARBA00003444"/>
    </source>
</evidence>
<dbReference type="InterPro" id="IPR015424">
    <property type="entry name" value="PyrdxlP-dep_Trfase"/>
</dbReference>
<dbReference type="SUPFAM" id="SSF53383">
    <property type="entry name" value="PLP-dependent transferases"/>
    <property type="match status" value="1"/>
</dbReference>
<dbReference type="GO" id="GO:0030170">
    <property type="term" value="F:pyridoxal phosphate binding"/>
    <property type="evidence" value="ECO:0007669"/>
    <property type="project" value="InterPro"/>
</dbReference>
<sequence>MSLIHHGGRLAPMIARYNIPREQWLDVSTGVSPWTYPHTAIAAAHWNRLPEEEDGLEQAARDYYQCQSLLAVAGSQAAIQTLPEVWRKQLELSGDWRAEQMRVGLPQVGYKEHQKAWQRAGWIINHYPPSLDNRFVAGVDALVVINPNNPTGQLYDAKTLLQWQQQLAKKGGLMVVDEAFADVDLSQSISHLCPQPGLVVLRSVGKFFGLAGIRAGFVLAPSQLLSACAYELGPWTIAGPARQICMRALQDTPWQLTQRQRLAAATVRLQALLQPLLCHGASLAGTDLFQTLYSNKAVQWHEQLCADGVFTRLTDEQDGIRFGLVDDEQQWQRLAAAISKLT</sequence>
<dbReference type="InterPro" id="IPR015421">
    <property type="entry name" value="PyrdxlP-dep_Trfase_major"/>
</dbReference>
<dbReference type="AlphaFoldDB" id="A0A6H1UDL5"/>
<keyword evidence="6" id="KW-0663">Pyridoxal phosphate</keyword>
<dbReference type="UniPathway" id="UPA00148"/>
<dbReference type="KEGG" id="fes:HER31_05005"/>
<comment type="pathway">
    <text evidence="3">Cofactor biosynthesis; adenosylcobalamin biosynthesis.</text>
</comment>
<keyword evidence="5" id="KW-0169">Cobalamin biosynthesis</keyword>
<evidence type="ECO:0000256" key="1">
    <source>
        <dbReference type="ARBA" id="ARBA00001933"/>
    </source>
</evidence>
<feature type="domain" description="Aminotransferase class I/classII large" evidence="10">
    <location>
        <begin position="57"/>
        <end position="274"/>
    </location>
</feature>
<organism evidence="11 12">
    <name type="scientific">Ferrimonas lipolytica</name>
    <dbReference type="NCBI Taxonomy" id="2724191"/>
    <lineage>
        <taxon>Bacteria</taxon>
        <taxon>Pseudomonadati</taxon>
        <taxon>Pseudomonadota</taxon>
        <taxon>Gammaproteobacteria</taxon>
        <taxon>Alteromonadales</taxon>
        <taxon>Ferrimonadaceae</taxon>
        <taxon>Ferrimonas</taxon>
    </lineage>
</organism>
<evidence type="ECO:0000256" key="6">
    <source>
        <dbReference type="ARBA" id="ARBA00022898"/>
    </source>
</evidence>
<dbReference type="PROSITE" id="PS00105">
    <property type="entry name" value="AA_TRANSFER_CLASS_1"/>
    <property type="match status" value="1"/>
</dbReference>
<dbReference type="InterPro" id="IPR015422">
    <property type="entry name" value="PyrdxlP-dep_Trfase_small"/>
</dbReference>
<dbReference type="InterPro" id="IPR004838">
    <property type="entry name" value="NHTrfase_class1_PyrdxlP-BS"/>
</dbReference>
<dbReference type="PANTHER" id="PTHR42885">
    <property type="entry name" value="HISTIDINOL-PHOSPHATE AMINOTRANSFERASE-RELATED"/>
    <property type="match status" value="1"/>
</dbReference>
<dbReference type="Pfam" id="PF00155">
    <property type="entry name" value="Aminotran_1_2"/>
    <property type="match status" value="1"/>
</dbReference>
<proteinExistence type="predicted"/>
<evidence type="ECO:0000256" key="8">
    <source>
        <dbReference type="ARBA" id="ARBA00029996"/>
    </source>
</evidence>
<dbReference type="EMBL" id="CP051180">
    <property type="protein sequence ID" value="QIZ76306.1"/>
    <property type="molecule type" value="Genomic_DNA"/>
</dbReference>
<evidence type="ECO:0000313" key="11">
    <source>
        <dbReference type="EMBL" id="QIZ76306.1"/>
    </source>
</evidence>
<gene>
    <name evidence="11" type="ORF">HER31_05005</name>
</gene>
<dbReference type="GO" id="GO:0048472">
    <property type="term" value="F:threonine-phosphate decarboxylase activity"/>
    <property type="evidence" value="ECO:0007669"/>
    <property type="project" value="UniProtKB-EC"/>
</dbReference>
<dbReference type="Proteomes" id="UP000501602">
    <property type="component" value="Chromosome"/>
</dbReference>
<dbReference type="Gene3D" id="3.40.640.10">
    <property type="entry name" value="Type I PLP-dependent aspartate aminotransferase-like (Major domain)"/>
    <property type="match status" value="1"/>
</dbReference>
<dbReference type="Gene3D" id="3.90.1150.10">
    <property type="entry name" value="Aspartate Aminotransferase, domain 1"/>
    <property type="match status" value="1"/>
</dbReference>
<dbReference type="EC" id="4.1.1.81" evidence="4"/>
<evidence type="ECO:0000256" key="3">
    <source>
        <dbReference type="ARBA" id="ARBA00004953"/>
    </source>
</evidence>
<evidence type="ECO:0000256" key="4">
    <source>
        <dbReference type="ARBA" id="ARBA00012285"/>
    </source>
</evidence>
<name>A0A6H1UDL5_9GAMM</name>
<dbReference type="GO" id="GO:0009236">
    <property type="term" value="P:cobalamin biosynthetic process"/>
    <property type="evidence" value="ECO:0007669"/>
    <property type="project" value="UniProtKB-UniPathway"/>
</dbReference>
<comment type="cofactor">
    <cofactor evidence="1">
        <name>pyridoxal 5'-phosphate</name>
        <dbReference type="ChEBI" id="CHEBI:597326"/>
    </cofactor>
</comment>